<feature type="domain" description="6-phosphogluconate dehydrogenase NADP-binding" evidence="4">
    <location>
        <begin position="4"/>
        <end position="162"/>
    </location>
</feature>
<evidence type="ECO:0000259" key="5">
    <source>
        <dbReference type="Pfam" id="PF14833"/>
    </source>
</evidence>
<gene>
    <name evidence="6" type="ORF">LWC34_29780</name>
</gene>
<dbReference type="Gene3D" id="1.10.1040.10">
    <property type="entry name" value="N-(1-d-carboxylethyl)-l-norvaline Dehydrogenase, domain 2"/>
    <property type="match status" value="1"/>
</dbReference>
<comment type="caution">
    <text evidence="6">The sequence shown here is derived from an EMBL/GenBank/DDBJ whole genome shotgun (WGS) entry which is preliminary data.</text>
</comment>
<dbReference type="RefSeq" id="WP_233728391.1">
    <property type="nucleotide sequence ID" value="NZ_JAJVCN010000002.1"/>
</dbReference>
<evidence type="ECO:0000259" key="4">
    <source>
        <dbReference type="Pfam" id="PF03446"/>
    </source>
</evidence>
<dbReference type="Pfam" id="PF03446">
    <property type="entry name" value="NAD_binding_2"/>
    <property type="match status" value="1"/>
</dbReference>
<dbReference type="InterPro" id="IPR013328">
    <property type="entry name" value="6PGD_dom2"/>
</dbReference>
<dbReference type="InterPro" id="IPR015815">
    <property type="entry name" value="HIBADH-related"/>
</dbReference>
<keyword evidence="2" id="KW-0560">Oxidoreductase</keyword>
<dbReference type="EMBL" id="JAJVCN010000002">
    <property type="protein sequence ID" value="MCE7006988.1"/>
    <property type="molecule type" value="Genomic_DNA"/>
</dbReference>
<feature type="domain" description="3-hydroxyisobutyrate dehydrogenase-like NAD-binding" evidence="5">
    <location>
        <begin position="165"/>
        <end position="261"/>
    </location>
</feature>
<sequence length="281" mass="29047">MTATVAVIGLGAMGLPIARHLLAAGLTVTVRDLDVTVTEAVRGLGARVSTSAADAAKEADAVAIFVPTDRDVLDVCLGQSGVLAGVRGGAVVLLCSSLRPETCAKVAAAAPPGVDVLDAALTGGVRGAEEGVVNLLVGGDAEVLDRVRPLLEPWTSAVHHLGPLGAGQVGKTANNLVHWPQICAITEALELARRGGVDVPVLRRALMDGPTDSRTLRELEQMRLTWHAKDLANTAELANEVGLDIPIARTARQVMRGITAADVARLLTGGPLHGPDHMESR</sequence>
<proteinExistence type="inferred from homology"/>
<dbReference type="InterPro" id="IPR006115">
    <property type="entry name" value="6PGDH_NADP-bd"/>
</dbReference>
<evidence type="ECO:0000313" key="6">
    <source>
        <dbReference type="EMBL" id="MCE7006988.1"/>
    </source>
</evidence>
<dbReference type="Gene3D" id="3.40.50.720">
    <property type="entry name" value="NAD(P)-binding Rossmann-like Domain"/>
    <property type="match status" value="1"/>
</dbReference>
<evidence type="ECO:0000256" key="3">
    <source>
        <dbReference type="ARBA" id="ARBA00023027"/>
    </source>
</evidence>
<dbReference type="InterPro" id="IPR036291">
    <property type="entry name" value="NAD(P)-bd_dom_sf"/>
</dbReference>
<evidence type="ECO:0000256" key="2">
    <source>
        <dbReference type="ARBA" id="ARBA00023002"/>
    </source>
</evidence>
<dbReference type="Proteomes" id="UP001521150">
    <property type="component" value="Unassembled WGS sequence"/>
</dbReference>
<dbReference type="Pfam" id="PF14833">
    <property type="entry name" value="NAD_binding_11"/>
    <property type="match status" value="1"/>
</dbReference>
<reference evidence="6 7" key="1">
    <citation type="submission" date="2021-12" db="EMBL/GenBank/DDBJ databases">
        <title>Genome sequence of Kibdelosporangium philippinense ATCC 49844.</title>
        <authorList>
            <person name="Fedorov E.A."/>
            <person name="Omeragic M."/>
            <person name="Shalygina K.F."/>
            <person name="Maclea K.S."/>
        </authorList>
    </citation>
    <scope>NUCLEOTIDE SEQUENCE [LARGE SCALE GENOMIC DNA]</scope>
    <source>
        <strain evidence="6 7">ATCC 49844</strain>
    </source>
</reference>
<keyword evidence="3" id="KW-0520">NAD</keyword>
<keyword evidence="7" id="KW-1185">Reference proteome</keyword>
<dbReference type="PANTHER" id="PTHR43060">
    <property type="entry name" value="3-HYDROXYISOBUTYRATE DEHYDROGENASE-LIKE 1, MITOCHONDRIAL-RELATED"/>
    <property type="match status" value="1"/>
</dbReference>
<dbReference type="InterPro" id="IPR029154">
    <property type="entry name" value="HIBADH-like_NADP-bd"/>
</dbReference>
<dbReference type="InterPro" id="IPR008927">
    <property type="entry name" value="6-PGluconate_DH-like_C_sf"/>
</dbReference>
<dbReference type="PANTHER" id="PTHR43060:SF15">
    <property type="entry name" value="3-HYDROXYISOBUTYRATE DEHYDROGENASE-LIKE 1, MITOCHONDRIAL-RELATED"/>
    <property type="match status" value="1"/>
</dbReference>
<comment type="similarity">
    <text evidence="1">Belongs to the HIBADH-related family.</text>
</comment>
<accession>A0ABS8ZIP8</accession>
<organism evidence="6 7">
    <name type="scientific">Kibdelosporangium philippinense</name>
    <dbReference type="NCBI Taxonomy" id="211113"/>
    <lineage>
        <taxon>Bacteria</taxon>
        <taxon>Bacillati</taxon>
        <taxon>Actinomycetota</taxon>
        <taxon>Actinomycetes</taxon>
        <taxon>Pseudonocardiales</taxon>
        <taxon>Pseudonocardiaceae</taxon>
        <taxon>Kibdelosporangium</taxon>
    </lineage>
</organism>
<dbReference type="SUPFAM" id="SSF51735">
    <property type="entry name" value="NAD(P)-binding Rossmann-fold domains"/>
    <property type="match status" value="1"/>
</dbReference>
<evidence type="ECO:0000256" key="1">
    <source>
        <dbReference type="ARBA" id="ARBA00009080"/>
    </source>
</evidence>
<dbReference type="SUPFAM" id="SSF48179">
    <property type="entry name" value="6-phosphogluconate dehydrogenase C-terminal domain-like"/>
    <property type="match status" value="1"/>
</dbReference>
<dbReference type="PIRSF" id="PIRSF000103">
    <property type="entry name" value="HIBADH"/>
    <property type="match status" value="1"/>
</dbReference>
<name>A0ABS8ZIP8_9PSEU</name>
<evidence type="ECO:0000313" key="7">
    <source>
        <dbReference type="Proteomes" id="UP001521150"/>
    </source>
</evidence>
<protein>
    <submittedName>
        <fullName evidence="6">NAD(P)-dependent oxidoreductase</fullName>
    </submittedName>
</protein>